<sequence length="874" mass="98261">MTKKFSSSTIVPSEMYVRRAADKQLEDIIDNMGRPGYVLVARQMGKTNLLLNMKREQEACGHLVYYVDLSVRHDTARGLFQSIIDGLLELDQEGLAQAQSEIYTKRRAVNIEANLEYDRHLRLILRSTPHKIIIILDEVDSLINVPYSDLIFSQIRSMYFSRTNQRDYHRLTYVLSGVAEPTDLIKDKNISPFNIGQKIYLDNFSMDEIGRLVLKAGASIRQDLIQHIYSWTGGNPRMTWDLLAALESSSDDFQALSKTKIDEVINRLYLSRFDLAPVDSIRLAVEQDAELRGSVISIKWGKGETLSDRAKDKLYLAGITTAARSHPMFVNRIVEEALSDDWLKRVATAQPSLTDLATESFNNKSYRKVISLLTEFFAGLESEGDLPFAPMLQLGMAYYYVSNFDQAFDTLVEAIPHATSPELRALTKFYLGASAIQIGALREAREAFADAAKYLGPLTHSSQLGLITVDLNENTTSTLNNCVRTSYELIGSIKKQMERETFSSSDVEILTSAYACLFRALTALKDFPSAGYAMDGAFANAPVSLLPALIAVKVQNNQDDQHNSELLKSAVQTIIENRLLYSQSANGQLNFGDSCVATLCESLLRYDDIDTATQLLEYVATNIHKRNKTILSAIVDLLNAKNPLYEGTYVRLAWFAADTLFSDATSLHLKLHVYRYLAKYEKGLRENEAAQSFTSIIELGLETNFSFSDEDFIHLAGYATLLLEQKRLQETVQVSRLATRVRQKLPQQLPEYSFMSRFQEFDALQGLGRFEEARVVGTSVVSEIDRAIGGRTDFNQDLLGTMRLMRLRVSEAMNASTMPARNFPPINLPHKIGRNDFVTVRNVQSGIVSTVKFKKVSHLIKSHELVLLSVNTSR</sequence>
<dbReference type="EMBL" id="FNHS01000010">
    <property type="protein sequence ID" value="SDN71034.1"/>
    <property type="molecule type" value="Genomic_DNA"/>
</dbReference>
<dbReference type="Proteomes" id="UP000198704">
    <property type="component" value="Unassembled WGS sequence"/>
</dbReference>
<protein>
    <submittedName>
        <fullName evidence="1">AAA-like domain-containing protein</fullName>
    </submittedName>
</protein>
<reference evidence="2" key="1">
    <citation type="submission" date="2016-10" db="EMBL/GenBank/DDBJ databases">
        <authorList>
            <person name="Varghese N."/>
            <person name="Submissions S."/>
        </authorList>
    </citation>
    <scope>NUCLEOTIDE SEQUENCE [LARGE SCALE GENOMIC DNA]</scope>
    <source>
        <strain evidence="2">BL47</strain>
    </source>
</reference>
<dbReference type="Gene3D" id="1.25.40.10">
    <property type="entry name" value="Tetratricopeptide repeat domain"/>
    <property type="match status" value="1"/>
</dbReference>
<evidence type="ECO:0000313" key="1">
    <source>
        <dbReference type="EMBL" id="SDN71034.1"/>
    </source>
</evidence>
<dbReference type="Gene3D" id="3.40.50.300">
    <property type="entry name" value="P-loop containing nucleotide triphosphate hydrolases"/>
    <property type="match status" value="1"/>
</dbReference>
<proteinExistence type="predicted"/>
<organism evidence="1 2">
    <name type="scientific">Methylobacterium phyllostachyos</name>
    <dbReference type="NCBI Taxonomy" id="582672"/>
    <lineage>
        <taxon>Bacteria</taxon>
        <taxon>Pseudomonadati</taxon>
        <taxon>Pseudomonadota</taxon>
        <taxon>Alphaproteobacteria</taxon>
        <taxon>Hyphomicrobiales</taxon>
        <taxon>Methylobacteriaceae</taxon>
        <taxon>Methylobacterium</taxon>
    </lineage>
</organism>
<dbReference type="Pfam" id="PF14516">
    <property type="entry name" value="AAA_35"/>
    <property type="match status" value="1"/>
</dbReference>
<accession>A0A1H0DLM3</accession>
<dbReference type="InterPro" id="IPR011990">
    <property type="entry name" value="TPR-like_helical_dom_sf"/>
</dbReference>
<name>A0A1H0DLM3_9HYPH</name>
<dbReference type="STRING" id="582672.SAMN05216360_110215"/>
<dbReference type="AlphaFoldDB" id="A0A1H0DLM3"/>
<dbReference type="SUPFAM" id="SSF48452">
    <property type="entry name" value="TPR-like"/>
    <property type="match status" value="1"/>
</dbReference>
<gene>
    <name evidence="1" type="ORF">SAMN05216360_110215</name>
</gene>
<evidence type="ECO:0000313" key="2">
    <source>
        <dbReference type="Proteomes" id="UP000198704"/>
    </source>
</evidence>
<keyword evidence="2" id="KW-1185">Reference proteome</keyword>
<dbReference type="RefSeq" id="WP_091718074.1">
    <property type="nucleotide sequence ID" value="NZ_FNHS01000010.1"/>
</dbReference>
<dbReference type="InterPro" id="IPR027417">
    <property type="entry name" value="P-loop_NTPase"/>
</dbReference>
<dbReference type="OrthoDB" id="5197601at2"/>
<dbReference type="SUPFAM" id="SSF52540">
    <property type="entry name" value="P-loop containing nucleoside triphosphate hydrolases"/>
    <property type="match status" value="1"/>
</dbReference>